<evidence type="ECO:0000313" key="4">
    <source>
        <dbReference type="Proteomes" id="UP000318313"/>
    </source>
</evidence>
<keyword evidence="2" id="KW-1133">Transmembrane helix</keyword>
<evidence type="ECO:0000256" key="1">
    <source>
        <dbReference type="SAM" id="MobiDB-lite"/>
    </source>
</evidence>
<proteinExistence type="predicted"/>
<feature type="transmembrane region" description="Helical" evidence="2">
    <location>
        <begin position="343"/>
        <end position="361"/>
    </location>
</feature>
<evidence type="ECO:0000256" key="2">
    <source>
        <dbReference type="SAM" id="Phobius"/>
    </source>
</evidence>
<keyword evidence="2" id="KW-0472">Membrane</keyword>
<protein>
    <submittedName>
        <fullName evidence="3">Uncharacterized protein</fullName>
    </submittedName>
</protein>
<reference evidence="3 4" key="1">
    <citation type="submission" date="2019-03" db="EMBL/GenBank/DDBJ databases">
        <title>Deep-cultivation of Planctomycetes and their phenomic and genomic characterization uncovers novel biology.</title>
        <authorList>
            <person name="Wiegand S."/>
            <person name="Jogler M."/>
            <person name="Boedeker C."/>
            <person name="Pinto D."/>
            <person name="Vollmers J."/>
            <person name="Rivas-Marin E."/>
            <person name="Kohn T."/>
            <person name="Peeters S.H."/>
            <person name="Heuer A."/>
            <person name="Rast P."/>
            <person name="Oberbeckmann S."/>
            <person name="Bunk B."/>
            <person name="Jeske O."/>
            <person name="Meyerdierks A."/>
            <person name="Storesund J.E."/>
            <person name="Kallscheuer N."/>
            <person name="Luecker S."/>
            <person name="Lage O.M."/>
            <person name="Pohl T."/>
            <person name="Merkel B.J."/>
            <person name="Hornburger P."/>
            <person name="Mueller R.-W."/>
            <person name="Bruemmer F."/>
            <person name="Labrenz M."/>
            <person name="Spormann A.M."/>
            <person name="Op den Camp H."/>
            <person name="Overmann J."/>
            <person name="Amann R."/>
            <person name="Jetten M.S.M."/>
            <person name="Mascher T."/>
            <person name="Medema M.H."/>
            <person name="Devos D.P."/>
            <person name="Kaster A.-K."/>
            <person name="Ovreas L."/>
            <person name="Rohde M."/>
            <person name="Galperin M.Y."/>
            <person name="Jogler C."/>
        </authorList>
    </citation>
    <scope>NUCLEOTIDE SEQUENCE [LARGE SCALE GENOMIC DNA]</scope>
    <source>
        <strain evidence="3 4">Enr17</strain>
    </source>
</reference>
<dbReference type="RefSeq" id="WP_145313618.1">
    <property type="nucleotide sequence ID" value="NZ_CP037452.1"/>
</dbReference>
<gene>
    <name evidence="3" type="ORF">Enr17x_59320</name>
</gene>
<dbReference type="OrthoDB" id="214230at2"/>
<name>A0A518IL89_9PLAN</name>
<organism evidence="3 4">
    <name type="scientific">Gimesia fumaroli</name>
    <dbReference type="NCBI Taxonomy" id="2527976"/>
    <lineage>
        <taxon>Bacteria</taxon>
        <taxon>Pseudomonadati</taxon>
        <taxon>Planctomycetota</taxon>
        <taxon>Planctomycetia</taxon>
        <taxon>Planctomycetales</taxon>
        <taxon>Planctomycetaceae</taxon>
        <taxon>Gimesia</taxon>
    </lineage>
</organism>
<keyword evidence="4" id="KW-1185">Reference proteome</keyword>
<feature type="region of interest" description="Disordered" evidence="1">
    <location>
        <begin position="255"/>
        <end position="277"/>
    </location>
</feature>
<feature type="transmembrane region" description="Helical" evidence="2">
    <location>
        <begin position="310"/>
        <end position="331"/>
    </location>
</feature>
<evidence type="ECO:0000313" key="3">
    <source>
        <dbReference type="EMBL" id="QDV53849.1"/>
    </source>
</evidence>
<dbReference type="AlphaFoldDB" id="A0A518IL89"/>
<dbReference type="Proteomes" id="UP000318313">
    <property type="component" value="Chromosome"/>
</dbReference>
<sequence length="619" mass="70901">MKMKTRNFKLKWVIYFSVVSFVFPQFVEAIEIHDIRWGFNNRPVAYKINPVTLLVENTSPTPFEGDIKFQQVSFRGQRIGITLSATTYIAPFEKKSLQFYPYIAESANNWEASWEDKNNQHVQSFLSPRPTTNDVLIQLVQPDSLDRIIPGIKQYPEDLFPPLLGAVDSLDGVILDHVPRWEKSRRTTFLQWIFSGGIVHIFENSNGDLPLFPESYSPLNEIATPVFYGNGAVYRYQTKLSDLSNSDLKRLIDRNTRVSQNRPTSEKDTSSPQSLKSTDIKFSETVTHFSMASDEEILATLTEISKPKQIWYFIFLLSFFYLIVAGPGYYLVMKFSKKHSTYYGVYLVGTILFCLIFLVIGHHSTNRTSQIHSLVIANIMPDNEIDLTSWASLGMVLGGDFDIAYSGDTHIYSACQPYSKVNGIVTCGTEGQMQVDIPPNSSCTVFHRGKTTETIFNVKVSSFLTNETGVEHISLETDDKFPREVEQIYFLFGAKLYELKKENERLEFQGSSKNLFTVLNTNPLMEINFFTPNRLLPFINPRNPKKDFALKKLFPILLQRAMRLSAKDINRRYRYPENRGKLFVLSKIPDNLFPKTPDISRKNGLVLYSLEVLFTGQTD</sequence>
<accession>A0A518IL89</accession>
<dbReference type="EMBL" id="CP037452">
    <property type="protein sequence ID" value="QDV53849.1"/>
    <property type="molecule type" value="Genomic_DNA"/>
</dbReference>
<dbReference type="KEGG" id="gfm:Enr17x_59320"/>
<keyword evidence="2" id="KW-0812">Transmembrane</keyword>